<reference evidence="2 3" key="1">
    <citation type="submission" date="2014-11" db="EMBL/GenBank/DDBJ databases">
        <authorList>
            <person name="Zhu J."/>
            <person name="Qi W."/>
            <person name="Song R."/>
        </authorList>
    </citation>
    <scope>NUCLEOTIDE SEQUENCE [LARGE SCALE GENOMIC DNA]</scope>
</reference>
<organism evidence="2 3">
    <name type="scientific">Vitrella brassicaformis (strain CCMP3155)</name>
    <dbReference type="NCBI Taxonomy" id="1169540"/>
    <lineage>
        <taxon>Eukaryota</taxon>
        <taxon>Sar</taxon>
        <taxon>Alveolata</taxon>
        <taxon>Colpodellida</taxon>
        <taxon>Vitrellaceae</taxon>
        <taxon>Vitrella</taxon>
    </lineage>
</organism>
<evidence type="ECO:0000313" key="3">
    <source>
        <dbReference type="Proteomes" id="UP000041254"/>
    </source>
</evidence>
<feature type="compositionally biased region" description="Low complexity" evidence="1">
    <location>
        <begin position="650"/>
        <end position="659"/>
    </location>
</feature>
<feature type="compositionally biased region" description="Basic residues" evidence="1">
    <location>
        <begin position="235"/>
        <end position="246"/>
    </location>
</feature>
<dbReference type="InParanoid" id="A0A0G4G3Q7"/>
<feature type="compositionally biased region" description="Low complexity" evidence="1">
    <location>
        <begin position="258"/>
        <end position="270"/>
    </location>
</feature>
<keyword evidence="3" id="KW-1185">Reference proteome</keyword>
<dbReference type="Proteomes" id="UP000041254">
    <property type="component" value="Unassembled WGS sequence"/>
</dbReference>
<feature type="compositionally biased region" description="Basic and acidic residues" evidence="1">
    <location>
        <begin position="680"/>
        <end position="691"/>
    </location>
</feature>
<dbReference type="AlphaFoldDB" id="A0A0G4G3Q7"/>
<proteinExistence type="predicted"/>
<feature type="region of interest" description="Disordered" evidence="1">
    <location>
        <begin position="558"/>
        <end position="691"/>
    </location>
</feature>
<sequence>MPIDPSQWKGKRTGSTLPMLPECRVLAPTLVSLKVKELIEADPSDGLLIHTIKDCLESCYDDWVRYMEVAQEIAQEEVNGLREENKKLKTALDIWATGQAQEGGVASEEGDRGPGVLHPLLKTATTMRMTSRIRRAKTTRMLQIAVYILYPDVPIAFVAFESPPLASTQLQLPGAIRRERATNADGWVFVRRCQAPPICSPYAASPAKGKKKLAGNRFSVFIDDDESDIETKADGKKKRKNKKKMTKSSTESPTKDGASPAPAPAQDDALPAPPPTTAHEAEAEPPAEEAKPPVDVPTATTAAAAELRTSSIESLDSYNDFVRVQEVKRILHETAHLQDRIKFYRQWRESTENLWVDEKIMNTKLQEEMDRSCPSVAFKQNRQLKEGPIVSATAPGAPPEPMHDGEEGAPQSIGQRQQLETAVDGQDDGLANDANEGEGEGEAQAVEESDGFEDGESESASEGNESEEEEGSGCSSAGHSAAAESDRGAGSDDDADIEEQQDIQDGASPVSSQDDFHGDDQEAEEDEGEDNSGTRLLGRSSEHVRCLERKLQEEMEQLKQEMEKLKEELKEALNTSAAAPAPAAPSEVDHQHQVAGAVQEEDDGWGQFLVIGDDDAAAWEEASSHAPQSTDPSQEGQAKQQLETAVGVPADASAAAASAYPPHGQEDGDGWGTFGDDDDGGHGGDDEQAERRAVRCLRCQVRVESISAATLTKARVRGFQTSPPSCCPPPCR</sequence>
<name>A0A0G4G3Q7_VITBC</name>
<feature type="region of interest" description="Disordered" evidence="1">
    <location>
        <begin position="381"/>
        <end position="544"/>
    </location>
</feature>
<feature type="compositionally biased region" description="Polar residues" evidence="1">
    <location>
        <begin position="625"/>
        <end position="643"/>
    </location>
</feature>
<feature type="compositionally biased region" description="Acidic residues" evidence="1">
    <location>
        <begin position="435"/>
        <end position="471"/>
    </location>
</feature>
<gene>
    <name evidence="2" type="ORF">Vbra_16841</name>
</gene>
<dbReference type="VEuPathDB" id="CryptoDB:Vbra_16841"/>
<feature type="compositionally biased region" description="Acidic residues" evidence="1">
    <location>
        <begin position="491"/>
        <end position="502"/>
    </location>
</feature>
<evidence type="ECO:0000256" key="1">
    <source>
        <dbReference type="SAM" id="MobiDB-lite"/>
    </source>
</evidence>
<protein>
    <submittedName>
        <fullName evidence="2">Uncharacterized protein</fullName>
    </submittedName>
</protein>
<feature type="compositionally biased region" description="Basic and acidic residues" evidence="1">
    <location>
        <begin position="558"/>
        <end position="571"/>
    </location>
</feature>
<feature type="region of interest" description="Disordered" evidence="1">
    <location>
        <begin position="231"/>
        <end position="295"/>
    </location>
</feature>
<evidence type="ECO:0000313" key="2">
    <source>
        <dbReference type="EMBL" id="CEM22582.1"/>
    </source>
</evidence>
<feature type="compositionally biased region" description="Low complexity" evidence="1">
    <location>
        <begin position="472"/>
        <end position="483"/>
    </location>
</feature>
<accession>A0A0G4G3Q7</accession>
<dbReference type="EMBL" id="CDMY01000553">
    <property type="protein sequence ID" value="CEM22582.1"/>
    <property type="molecule type" value="Genomic_DNA"/>
</dbReference>
<feature type="compositionally biased region" description="Acidic residues" evidence="1">
    <location>
        <begin position="521"/>
        <end position="530"/>
    </location>
</feature>